<sequence>MTKITYTCLPGFVHVSGQLTRQCQADGRWSGKPPSCRGMWYMLPVSSAILPRHAIATYLLLLLIAIIIIITTTSTETVFNQHHHPNQKRKLDTHVY</sequence>
<dbReference type="Pfam" id="PF00084">
    <property type="entry name" value="Sushi"/>
    <property type="match status" value="1"/>
</dbReference>
<evidence type="ECO:0000313" key="5">
    <source>
        <dbReference type="EMBL" id="KAK2189180.1"/>
    </source>
</evidence>
<keyword evidence="1" id="KW-1015">Disulfide bond</keyword>
<evidence type="ECO:0000259" key="4">
    <source>
        <dbReference type="PROSITE" id="PS50923"/>
    </source>
</evidence>
<keyword evidence="3" id="KW-0812">Transmembrane</keyword>
<keyword evidence="3" id="KW-0472">Membrane</keyword>
<dbReference type="EMBL" id="JAODUO010000112">
    <property type="protein sequence ID" value="KAK2189180.1"/>
    <property type="molecule type" value="Genomic_DNA"/>
</dbReference>
<dbReference type="Proteomes" id="UP001209878">
    <property type="component" value="Unassembled WGS sequence"/>
</dbReference>
<accession>A0AAD9P6W9</accession>
<proteinExistence type="predicted"/>
<protein>
    <recommendedName>
        <fullName evidence="4">Sushi domain-containing protein</fullName>
    </recommendedName>
</protein>
<gene>
    <name evidence="5" type="ORF">NP493_113g00041</name>
</gene>
<dbReference type="InterPro" id="IPR035976">
    <property type="entry name" value="Sushi/SCR/CCP_sf"/>
</dbReference>
<evidence type="ECO:0000256" key="1">
    <source>
        <dbReference type="ARBA" id="ARBA00023157"/>
    </source>
</evidence>
<keyword evidence="6" id="KW-1185">Reference proteome</keyword>
<evidence type="ECO:0000256" key="2">
    <source>
        <dbReference type="PROSITE-ProRule" id="PRU00302"/>
    </source>
</evidence>
<evidence type="ECO:0000256" key="3">
    <source>
        <dbReference type="SAM" id="Phobius"/>
    </source>
</evidence>
<dbReference type="SUPFAM" id="SSF57535">
    <property type="entry name" value="Complement control module/SCR domain"/>
    <property type="match status" value="1"/>
</dbReference>
<keyword evidence="2" id="KW-0768">Sushi</keyword>
<dbReference type="Gene3D" id="2.10.70.10">
    <property type="entry name" value="Complement Module, domain 1"/>
    <property type="match status" value="1"/>
</dbReference>
<evidence type="ECO:0000313" key="6">
    <source>
        <dbReference type="Proteomes" id="UP001209878"/>
    </source>
</evidence>
<dbReference type="CDD" id="cd00033">
    <property type="entry name" value="CCP"/>
    <property type="match status" value="1"/>
</dbReference>
<organism evidence="5 6">
    <name type="scientific">Ridgeia piscesae</name>
    <name type="common">Tubeworm</name>
    <dbReference type="NCBI Taxonomy" id="27915"/>
    <lineage>
        <taxon>Eukaryota</taxon>
        <taxon>Metazoa</taxon>
        <taxon>Spiralia</taxon>
        <taxon>Lophotrochozoa</taxon>
        <taxon>Annelida</taxon>
        <taxon>Polychaeta</taxon>
        <taxon>Sedentaria</taxon>
        <taxon>Canalipalpata</taxon>
        <taxon>Sabellida</taxon>
        <taxon>Siboglinidae</taxon>
        <taxon>Ridgeia</taxon>
    </lineage>
</organism>
<comment type="caution">
    <text evidence="2">Lacks conserved residue(s) required for the propagation of feature annotation.</text>
</comment>
<dbReference type="AlphaFoldDB" id="A0AAD9P6W9"/>
<comment type="caution">
    <text evidence="5">The sequence shown here is derived from an EMBL/GenBank/DDBJ whole genome shotgun (WGS) entry which is preliminary data.</text>
</comment>
<dbReference type="InterPro" id="IPR000436">
    <property type="entry name" value="Sushi_SCR_CCP_dom"/>
</dbReference>
<dbReference type="PROSITE" id="PS50923">
    <property type="entry name" value="SUSHI"/>
    <property type="match status" value="1"/>
</dbReference>
<keyword evidence="3" id="KW-1133">Transmembrane helix</keyword>
<feature type="transmembrane region" description="Helical" evidence="3">
    <location>
        <begin position="55"/>
        <end position="79"/>
    </location>
</feature>
<name>A0AAD9P6W9_RIDPI</name>
<feature type="domain" description="Sushi" evidence="4">
    <location>
        <begin position="1"/>
        <end position="38"/>
    </location>
</feature>
<reference evidence="5" key="1">
    <citation type="journal article" date="2023" name="Mol. Biol. Evol.">
        <title>Third-Generation Sequencing Reveals the Adaptive Role of the Epigenome in Three Deep-Sea Polychaetes.</title>
        <authorList>
            <person name="Perez M."/>
            <person name="Aroh O."/>
            <person name="Sun Y."/>
            <person name="Lan Y."/>
            <person name="Juniper S.K."/>
            <person name="Young C.R."/>
            <person name="Angers B."/>
            <person name="Qian P.Y."/>
        </authorList>
    </citation>
    <scope>NUCLEOTIDE SEQUENCE</scope>
    <source>
        <strain evidence="5">R07B-5</strain>
    </source>
</reference>